<sequence>INLLVYIYFFLNVGISAGDIGFRLVVVVIADEVFYGVIREELLELGAELGG</sequence>
<keyword evidence="1" id="KW-0472">Membrane</keyword>
<name>X1NF36_9ZZZZ</name>
<evidence type="ECO:0000313" key="2">
    <source>
        <dbReference type="EMBL" id="GAI17284.1"/>
    </source>
</evidence>
<evidence type="ECO:0000256" key="1">
    <source>
        <dbReference type="SAM" id="Phobius"/>
    </source>
</evidence>
<feature type="transmembrane region" description="Helical" evidence="1">
    <location>
        <begin position="6"/>
        <end position="30"/>
    </location>
</feature>
<organism evidence="2">
    <name type="scientific">marine sediment metagenome</name>
    <dbReference type="NCBI Taxonomy" id="412755"/>
    <lineage>
        <taxon>unclassified sequences</taxon>
        <taxon>metagenomes</taxon>
        <taxon>ecological metagenomes</taxon>
    </lineage>
</organism>
<gene>
    <name evidence="2" type="ORF">S06H3_11638</name>
</gene>
<dbReference type="AntiFam" id="ANF00217">
    <property type="entry name" value="Shadow ORF (opposite uvrB)"/>
</dbReference>
<feature type="non-terminal residue" evidence="2">
    <location>
        <position position="1"/>
    </location>
</feature>
<reference evidence="2" key="1">
    <citation type="journal article" date="2014" name="Front. Microbiol.">
        <title>High frequency of phylogenetically diverse reductive dehalogenase-homologous genes in deep subseafloor sedimentary metagenomes.</title>
        <authorList>
            <person name="Kawai M."/>
            <person name="Futagami T."/>
            <person name="Toyoda A."/>
            <person name="Takaki Y."/>
            <person name="Nishi S."/>
            <person name="Hori S."/>
            <person name="Arai W."/>
            <person name="Tsubouchi T."/>
            <person name="Morono Y."/>
            <person name="Uchiyama I."/>
            <person name="Ito T."/>
            <person name="Fujiyama A."/>
            <person name="Inagaki F."/>
            <person name="Takami H."/>
        </authorList>
    </citation>
    <scope>NUCLEOTIDE SEQUENCE</scope>
    <source>
        <strain evidence="2">Expedition CK06-06</strain>
    </source>
</reference>
<accession>X1NF36</accession>
<keyword evidence="1" id="KW-0812">Transmembrane</keyword>
<proteinExistence type="predicted"/>
<dbReference type="EMBL" id="BARV01005729">
    <property type="protein sequence ID" value="GAI17284.1"/>
    <property type="molecule type" value="Genomic_DNA"/>
</dbReference>
<keyword evidence="1" id="KW-1133">Transmembrane helix</keyword>
<comment type="caution">
    <text evidence="2">The sequence shown here is derived from an EMBL/GenBank/DDBJ whole genome shotgun (WGS) entry which is preliminary data.</text>
</comment>
<dbReference type="AlphaFoldDB" id="X1NF36"/>
<protein>
    <submittedName>
        <fullName evidence="2">Uncharacterized protein</fullName>
    </submittedName>
</protein>